<feature type="binding site" evidence="5">
    <location>
        <begin position="99"/>
        <end position="102"/>
    </location>
    <ligand>
        <name>AMP</name>
        <dbReference type="ChEBI" id="CHEBI:456215"/>
    </ligand>
</feature>
<comment type="subunit">
    <text evidence="5 7">Monomer.</text>
</comment>
<proteinExistence type="inferred from homology"/>
<comment type="caution">
    <text evidence="9">The sequence shown here is derived from an EMBL/GenBank/DDBJ whole genome shotgun (WGS) entry which is preliminary data.</text>
</comment>
<evidence type="ECO:0000256" key="6">
    <source>
        <dbReference type="RuleBase" id="RU003330"/>
    </source>
</evidence>
<feature type="region of interest" description="LID" evidence="5">
    <location>
        <begin position="140"/>
        <end position="177"/>
    </location>
</feature>
<keyword evidence="5" id="KW-0862">Zinc</keyword>
<evidence type="ECO:0000256" key="7">
    <source>
        <dbReference type="RuleBase" id="RU003331"/>
    </source>
</evidence>
<dbReference type="Pfam" id="PF05191">
    <property type="entry name" value="ADK_lid"/>
    <property type="match status" value="1"/>
</dbReference>
<keyword evidence="3 5" id="KW-0547">Nucleotide-binding</keyword>
<sequence length="228" mass="24225">MAGEQVSKARQPTHRVVLVGRPGAGKGTQARAVSDKLGVPHISTDDLVRGNVARGTPLRNAAKSHLARGELVPDEVTAAVVRQRLVECGVASGGFLLEGYPRTASQGRVLAEVLDDVGTQLDLVLEMSVGRDEAALRLAGRRGCSSCGRMWHVRFNPPAVYGICDDCAGSLEQRGDDAGPVIDRRLDLYDRDTAPLLDFYGRQGVLATVDASGPVEDVTERMLSALGV</sequence>
<gene>
    <name evidence="5" type="primary">adk</name>
    <name evidence="9" type="ORF">KBO27_06420</name>
</gene>
<evidence type="ECO:0000256" key="1">
    <source>
        <dbReference type="ARBA" id="ARBA00022679"/>
    </source>
</evidence>
<keyword evidence="1 5" id="KW-0808">Transferase</keyword>
<keyword evidence="10" id="KW-1185">Reference proteome</keyword>
<keyword evidence="5" id="KW-0479">Metal-binding</keyword>
<evidence type="ECO:0000256" key="3">
    <source>
        <dbReference type="ARBA" id="ARBA00022741"/>
    </source>
</evidence>
<feature type="binding site" evidence="5">
    <location>
        <position position="174"/>
    </location>
    <ligand>
        <name>AMP</name>
        <dbReference type="ChEBI" id="CHEBI:456215"/>
    </ligand>
</feature>
<evidence type="ECO:0000256" key="5">
    <source>
        <dbReference type="HAMAP-Rule" id="MF_00235"/>
    </source>
</evidence>
<name>A0ABS5DBA3_9PSEU</name>
<dbReference type="EC" id="2.7.4.3" evidence="5 7"/>
<dbReference type="NCBIfam" id="TIGR01351">
    <property type="entry name" value="adk"/>
    <property type="match status" value="1"/>
</dbReference>
<feature type="binding site" evidence="5">
    <location>
        <position position="164"/>
    </location>
    <ligand>
        <name>Zn(2+)</name>
        <dbReference type="ChEBI" id="CHEBI:29105"/>
        <note>structural</note>
    </ligand>
</feature>
<organism evidence="9 10">
    <name type="scientific">Saccharopolyspora endophytica</name>
    <dbReference type="NCBI Taxonomy" id="543886"/>
    <lineage>
        <taxon>Bacteria</taxon>
        <taxon>Bacillati</taxon>
        <taxon>Actinomycetota</taxon>
        <taxon>Actinomycetes</taxon>
        <taxon>Pseudonocardiales</taxon>
        <taxon>Pseudonocardiaceae</taxon>
        <taxon>Saccharopolyspora</taxon>
    </lineage>
</organism>
<dbReference type="Pfam" id="PF00406">
    <property type="entry name" value="ADK"/>
    <property type="match status" value="1"/>
</dbReference>
<comment type="domain">
    <text evidence="5">Consists of three domains, a large central CORE domain and two small peripheral domains, NMPbind and LID, which undergo movements during catalysis. The LID domain closes over the site of phosphoryl transfer upon ATP binding. Assembling and dissambling the active center during each catalytic cycle provides an effective means to prevent ATP hydrolysis. Some bacteria have evolved a zinc-coordinating structure that stabilizes the LID domain.</text>
</comment>
<evidence type="ECO:0000256" key="2">
    <source>
        <dbReference type="ARBA" id="ARBA00022727"/>
    </source>
</evidence>
<feature type="binding site" evidence="5">
    <location>
        <position position="106"/>
    </location>
    <ligand>
        <name>AMP</name>
        <dbReference type="ChEBI" id="CHEBI:456215"/>
    </ligand>
</feature>
<evidence type="ECO:0000313" key="9">
    <source>
        <dbReference type="EMBL" id="MBQ0923570.1"/>
    </source>
</evidence>
<dbReference type="HAMAP" id="MF_00235">
    <property type="entry name" value="Adenylate_kinase_Adk"/>
    <property type="match status" value="1"/>
</dbReference>
<reference evidence="9 10" key="1">
    <citation type="submission" date="2021-04" db="EMBL/GenBank/DDBJ databases">
        <title>Whole-genome sequencing of Saccharopolyspora endophytica KCTC 19397.</title>
        <authorList>
            <person name="Ay H."/>
            <person name="Saygin H."/>
            <person name="Sahin N."/>
        </authorList>
    </citation>
    <scope>NUCLEOTIDE SEQUENCE [LARGE SCALE GENOMIC DNA]</scope>
    <source>
        <strain evidence="9 10">KCTC 19397</strain>
    </source>
</reference>
<feature type="binding site" evidence="5">
    <location>
        <position position="144"/>
    </location>
    <ligand>
        <name>Zn(2+)</name>
        <dbReference type="ChEBI" id="CHEBI:29105"/>
        <note>structural</note>
    </ligand>
</feature>
<evidence type="ECO:0000259" key="8">
    <source>
        <dbReference type="Pfam" id="PF05191"/>
    </source>
</evidence>
<comment type="pathway">
    <text evidence="5">Purine metabolism; AMP biosynthesis via salvage pathway; AMP from ADP: step 1/1.</text>
</comment>
<dbReference type="EMBL" id="JAGPXE010000002">
    <property type="protein sequence ID" value="MBQ0923570.1"/>
    <property type="molecule type" value="Genomic_DNA"/>
</dbReference>
<evidence type="ECO:0000256" key="4">
    <source>
        <dbReference type="ARBA" id="ARBA00022777"/>
    </source>
</evidence>
<comment type="similarity">
    <text evidence="5 6">Belongs to the adenylate kinase family.</text>
</comment>
<dbReference type="Proteomes" id="UP000674084">
    <property type="component" value="Unassembled WGS sequence"/>
</dbReference>
<comment type="caution">
    <text evidence="5">Lacks conserved residue(s) required for the propagation of feature annotation.</text>
</comment>
<dbReference type="GO" id="GO:0016301">
    <property type="term" value="F:kinase activity"/>
    <property type="evidence" value="ECO:0007669"/>
    <property type="project" value="UniProtKB-KW"/>
</dbReference>
<feature type="binding site" evidence="5">
    <location>
        <begin position="23"/>
        <end position="28"/>
    </location>
    <ligand>
        <name>ATP</name>
        <dbReference type="ChEBI" id="CHEBI:30616"/>
    </ligand>
</feature>
<dbReference type="CDD" id="cd01428">
    <property type="entry name" value="ADK"/>
    <property type="match status" value="1"/>
</dbReference>
<feature type="binding site" evidence="5">
    <location>
        <position position="185"/>
    </location>
    <ligand>
        <name>AMP</name>
        <dbReference type="ChEBI" id="CHEBI:456215"/>
    </ligand>
</feature>
<feature type="region of interest" description="NMP" evidence="5">
    <location>
        <begin position="43"/>
        <end position="72"/>
    </location>
</feature>
<comment type="catalytic activity">
    <reaction evidence="5 7">
        <text>AMP + ATP = 2 ADP</text>
        <dbReference type="Rhea" id="RHEA:12973"/>
        <dbReference type="ChEBI" id="CHEBI:30616"/>
        <dbReference type="ChEBI" id="CHEBI:456215"/>
        <dbReference type="ChEBI" id="CHEBI:456216"/>
        <dbReference type="EC" id="2.7.4.3"/>
    </reaction>
</comment>
<keyword evidence="5" id="KW-0963">Cytoplasm</keyword>
<dbReference type="SUPFAM" id="SSF52540">
    <property type="entry name" value="P-loop containing nucleoside triphosphate hydrolases"/>
    <property type="match status" value="1"/>
</dbReference>
<dbReference type="Gene3D" id="3.40.50.300">
    <property type="entry name" value="P-loop containing nucleotide triphosphate hydrolases"/>
    <property type="match status" value="1"/>
</dbReference>
<feature type="domain" description="Adenylate kinase active site lid" evidence="8">
    <location>
        <begin position="141"/>
        <end position="176"/>
    </location>
</feature>
<comment type="subcellular location">
    <subcellularLocation>
        <location evidence="5 7">Cytoplasm</location>
    </subcellularLocation>
</comment>
<evidence type="ECO:0000313" key="10">
    <source>
        <dbReference type="Proteomes" id="UP000674084"/>
    </source>
</evidence>
<keyword evidence="5 7" id="KW-0067">ATP-binding</keyword>
<keyword evidence="2 5" id="KW-0545">Nucleotide biosynthesis</keyword>
<accession>A0ABS5DBA3</accession>
<dbReference type="InterPro" id="IPR006259">
    <property type="entry name" value="Adenyl_kin_sub"/>
</dbReference>
<dbReference type="InterPro" id="IPR007862">
    <property type="entry name" value="Adenylate_kinase_lid-dom"/>
</dbReference>
<dbReference type="InterPro" id="IPR000850">
    <property type="entry name" value="Adenylat/UMP-CMP_kin"/>
</dbReference>
<feature type="binding site" evidence="5">
    <location>
        <position position="49"/>
    </location>
    <ligand>
        <name>AMP</name>
        <dbReference type="ChEBI" id="CHEBI:456215"/>
    </ligand>
</feature>
<dbReference type="PANTHER" id="PTHR23359">
    <property type="entry name" value="NUCLEOTIDE KINASE"/>
    <property type="match status" value="1"/>
</dbReference>
<feature type="binding site" evidence="5">
    <location>
        <position position="147"/>
    </location>
    <ligand>
        <name>Zn(2+)</name>
        <dbReference type="ChEBI" id="CHEBI:29105"/>
        <note>structural</note>
    </ligand>
</feature>
<protein>
    <recommendedName>
        <fullName evidence="5 7">Adenylate kinase</fullName>
        <shortName evidence="5">AK</shortName>
        <ecNumber evidence="5 7">2.7.4.3</ecNumber>
    </recommendedName>
    <alternativeName>
        <fullName evidence="5">ATP-AMP transphosphorylase</fullName>
    </alternativeName>
    <alternativeName>
        <fullName evidence="5">ATP:AMP phosphotransferase</fullName>
    </alternativeName>
    <alternativeName>
        <fullName evidence="5">Adenylate monophosphate kinase</fullName>
    </alternativeName>
</protein>
<feature type="binding site" evidence="5">
    <location>
        <position position="44"/>
    </location>
    <ligand>
        <name>AMP</name>
        <dbReference type="ChEBI" id="CHEBI:456215"/>
    </ligand>
</feature>
<feature type="binding site" evidence="5">
    <location>
        <begin position="70"/>
        <end position="72"/>
    </location>
    <ligand>
        <name>AMP</name>
        <dbReference type="ChEBI" id="CHEBI:456215"/>
    </ligand>
</feature>
<comment type="function">
    <text evidence="5">Catalyzes the reversible transfer of the terminal phosphate group between ATP and AMP. Plays an important role in cellular energy homeostasis and in adenine nucleotide metabolism.</text>
</comment>
<feature type="binding site" evidence="5">
    <location>
        <position position="213"/>
    </location>
    <ligand>
        <name>ATP</name>
        <dbReference type="ChEBI" id="CHEBI:30616"/>
    </ligand>
</feature>
<feature type="binding site" evidence="5">
    <location>
        <position position="167"/>
    </location>
    <ligand>
        <name>Zn(2+)</name>
        <dbReference type="ChEBI" id="CHEBI:29105"/>
        <note>structural</note>
    </ligand>
</feature>
<dbReference type="PRINTS" id="PR00094">
    <property type="entry name" value="ADENYLTKNASE"/>
</dbReference>
<keyword evidence="4 5" id="KW-0418">Kinase</keyword>
<dbReference type="InterPro" id="IPR027417">
    <property type="entry name" value="P-loop_NTPase"/>
</dbReference>
<feature type="binding site" evidence="5">
    <location>
        <position position="141"/>
    </location>
    <ligand>
        <name>ATP</name>
        <dbReference type="ChEBI" id="CHEBI:30616"/>
    </ligand>
</feature>